<evidence type="ECO:0000313" key="1">
    <source>
        <dbReference type="EMBL" id="KEP51326.1"/>
    </source>
</evidence>
<protein>
    <recommendedName>
        <fullName evidence="3">MYND-type domain-containing protein</fullName>
    </recommendedName>
</protein>
<evidence type="ECO:0000313" key="2">
    <source>
        <dbReference type="Proteomes" id="UP000027456"/>
    </source>
</evidence>
<organism evidence="1 2">
    <name type="scientific">Rhizoctonia solani 123E</name>
    <dbReference type="NCBI Taxonomy" id="1423351"/>
    <lineage>
        <taxon>Eukaryota</taxon>
        <taxon>Fungi</taxon>
        <taxon>Dikarya</taxon>
        <taxon>Basidiomycota</taxon>
        <taxon>Agaricomycotina</taxon>
        <taxon>Agaricomycetes</taxon>
        <taxon>Cantharellales</taxon>
        <taxon>Ceratobasidiaceae</taxon>
        <taxon>Rhizoctonia</taxon>
    </lineage>
</organism>
<dbReference type="OrthoDB" id="3139007at2759"/>
<reference evidence="1 2" key="1">
    <citation type="submission" date="2013-12" db="EMBL/GenBank/DDBJ databases">
        <authorList>
            <person name="Cubeta M."/>
            <person name="Pakala S."/>
            <person name="Fedorova N."/>
            <person name="Thomas E."/>
            <person name="Dean R."/>
            <person name="Jabaji S."/>
            <person name="Neate S."/>
            <person name="Toda T."/>
            <person name="Tavantzis S."/>
            <person name="Vilgalys R."/>
            <person name="Bharathan N."/>
            <person name="Pakala S."/>
            <person name="Losada L.S."/>
            <person name="Zafar N."/>
            <person name="Nierman W."/>
        </authorList>
    </citation>
    <scope>NUCLEOTIDE SEQUENCE [LARGE SCALE GENOMIC DNA]</scope>
    <source>
        <strain evidence="1 2">123E</strain>
    </source>
</reference>
<sequence length="597" mass="68549">MVEPHPVWGRSIEDYATTYELDSFLQELVPNATQVPGTTFFVIPIDPIRFVNEISKIGEEHDEVQIKSLAKNVNLEKLKAILEITSTRQYFVFMHNPLLVPGCIKLMAVMDTMEEQSLFKYEYGYLCFRIISIFLSIFLSEKPEEGDTDGVIGVMKDFPEDHPLAILDRVAEIISRLEFNSACEAPEAEKAAKLVTLIPLQTASTLFKLVWVNRKLWFKALSATYTPGLPAVMLLFWQVWSLASLNSPDDTHDPLGVWLYDILRRCCLVCTSDQEMAVRSMMYDVRKLSGQWWNLGGERWKYGPLVDAEDSKAIIRAYLRRLKPRNSMGWNVPDMILVYHLIEFVAGFVEPETEDLLPLLIGDSVDLFWQSLIDNQFGHEQTVLKLGRMFIYILKMIDNILPQASDHTKEQLLERIDQCDFIDLIARTLLLCTPGVLGGAYDHEDGNHPDFMTCTDEICLLLQRSVPAWMLETQFSHILDGWIKYHNMVEYRCQMSGTSQVHRENARDVQGIWERLLRTLVQVDHLNVAIRCVPPLCSYARCSFPYDRFGVRYTCAQCTVGYCSIDCQTRDWIYGSGLGPHSRRCELIGRLKSMGFM</sequence>
<name>A0A074RW64_9AGAM</name>
<dbReference type="Proteomes" id="UP000027456">
    <property type="component" value="Unassembled WGS sequence"/>
</dbReference>
<proteinExistence type="predicted"/>
<comment type="caution">
    <text evidence="1">The sequence shown here is derived from an EMBL/GenBank/DDBJ whole genome shotgun (WGS) entry which is preliminary data.</text>
</comment>
<keyword evidence="2" id="KW-1185">Reference proteome</keyword>
<gene>
    <name evidence="1" type="ORF">V565_063720</name>
</gene>
<dbReference type="EMBL" id="AZST01000177">
    <property type="protein sequence ID" value="KEP51326.1"/>
    <property type="molecule type" value="Genomic_DNA"/>
</dbReference>
<dbReference type="HOGENOM" id="CLU_032504_2_0_1"/>
<dbReference type="AlphaFoldDB" id="A0A074RW64"/>
<accession>A0A074RW64</accession>
<evidence type="ECO:0008006" key="3">
    <source>
        <dbReference type="Google" id="ProtNLM"/>
    </source>
</evidence>